<reference evidence="7" key="1">
    <citation type="submission" date="2017-02" db="EMBL/GenBank/DDBJ databases">
        <authorList>
            <person name="Varghese N."/>
            <person name="Submissions S."/>
        </authorList>
    </citation>
    <scope>NUCLEOTIDE SEQUENCE [LARGE SCALE GENOMIC DNA]</scope>
    <source>
        <strain evidence="7">DSM 24091</strain>
    </source>
</reference>
<dbReference type="Gene3D" id="3.40.50.10330">
    <property type="entry name" value="Probable inorganic polyphosphate/atp-NAD kinase, domain 1"/>
    <property type="match status" value="1"/>
</dbReference>
<dbReference type="PANTHER" id="PTHR12358">
    <property type="entry name" value="SPHINGOSINE KINASE"/>
    <property type="match status" value="1"/>
</dbReference>
<dbReference type="InterPro" id="IPR050187">
    <property type="entry name" value="Lipid_Phosphate_FormReg"/>
</dbReference>
<sequence length="304" mass="34147">MEQSILLHNPGAGDEEHLKSDLVQAIENEGFGCIYFSVKKDDNWIQQLDRADFAIVAGGDGTVRRVAKELVKRTWLDKKIPLAILPMGTANNLALALGIDSTVKYKSHIKKWKKCIHQQFDVGILKNPGGTDFFLEGTGFGLFPNLIQQMDNIMDSDTEKAKEELNLAFETLHTLILNCPAENYWLKTDTDTYEGRCILLEIMNIPSIGPNLILAPDAVLNDGLLDVVLVEEDQREDFAAYIKKLTKGKTANFQFKTFKTKSLNIDYDGAYMHVDDELVLPLKGPMTIGAREDVLEFLIPRTEK</sequence>
<dbReference type="OrthoDB" id="142078at2"/>
<protein>
    <submittedName>
        <fullName evidence="6">Diacylglycerol kinase family enzyme</fullName>
    </submittedName>
</protein>
<evidence type="ECO:0000256" key="1">
    <source>
        <dbReference type="ARBA" id="ARBA00022679"/>
    </source>
</evidence>
<proteinExistence type="predicted"/>
<evidence type="ECO:0000313" key="6">
    <source>
        <dbReference type="EMBL" id="SKB39090.1"/>
    </source>
</evidence>
<dbReference type="RefSeq" id="WP_079640576.1">
    <property type="nucleotide sequence ID" value="NZ_FUZF01000001.1"/>
</dbReference>
<dbReference type="GO" id="GO:0016301">
    <property type="term" value="F:kinase activity"/>
    <property type="evidence" value="ECO:0007669"/>
    <property type="project" value="UniProtKB-KW"/>
</dbReference>
<dbReference type="EMBL" id="FUZF01000001">
    <property type="protein sequence ID" value="SKB39090.1"/>
    <property type="molecule type" value="Genomic_DNA"/>
</dbReference>
<keyword evidence="7" id="KW-1185">Reference proteome</keyword>
<dbReference type="STRING" id="1513896.SAMN05660841_00219"/>
<dbReference type="InterPro" id="IPR001206">
    <property type="entry name" value="Diacylglycerol_kinase_cat_dom"/>
</dbReference>
<dbReference type="PANTHER" id="PTHR12358:SF54">
    <property type="entry name" value="SPHINGOSINE KINASE RELATED PROTEIN"/>
    <property type="match status" value="1"/>
</dbReference>
<evidence type="ECO:0000256" key="3">
    <source>
        <dbReference type="ARBA" id="ARBA00022777"/>
    </source>
</evidence>
<gene>
    <name evidence="6" type="ORF">SAMN05660841_00219</name>
</gene>
<evidence type="ECO:0000313" key="7">
    <source>
        <dbReference type="Proteomes" id="UP000190150"/>
    </source>
</evidence>
<dbReference type="Pfam" id="PF00781">
    <property type="entry name" value="DAGK_cat"/>
    <property type="match status" value="1"/>
</dbReference>
<keyword evidence="3 6" id="KW-0418">Kinase</keyword>
<keyword evidence="2" id="KW-0547">Nucleotide-binding</keyword>
<name>A0A1T5AWE5_9SPHI</name>
<dbReference type="Pfam" id="PF19279">
    <property type="entry name" value="YegS_C"/>
    <property type="match status" value="1"/>
</dbReference>
<organism evidence="6 7">
    <name type="scientific">Sphingobacterium nematocida</name>
    <dbReference type="NCBI Taxonomy" id="1513896"/>
    <lineage>
        <taxon>Bacteria</taxon>
        <taxon>Pseudomonadati</taxon>
        <taxon>Bacteroidota</taxon>
        <taxon>Sphingobacteriia</taxon>
        <taxon>Sphingobacteriales</taxon>
        <taxon>Sphingobacteriaceae</taxon>
        <taxon>Sphingobacterium</taxon>
    </lineage>
</organism>
<dbReference type="SMART" id="SM00046">
    <property type="entry name" value="DAGKc"/>
    <property type="match status" value="1"/>
</dbReference>
<dbReference type="Proteomes" id="UP000190150">
    <property type="component" value="Unassembled WGS sequence"/>
</dbReference>
<dbReference type="Gene3D" id="2.60.200.40">
    <property type="match status" value="1"/>
</dbReference>
<dbReference type="PROSITE" id="PS50146">
    <property type="entry name" value="DAGK"/>
    <property type="match status" value="1"/>
</dbReference>
<keyword evidence="4" id="KW-0067">ATP-binding</keyword>
<evidence type="ECO:0000256" key="2">
    <source>
        <dbReference type="ARBA" id="ARBA00022741"/>
    </source>
</evidence>
<dbReference type="InterPro" id="IPR017438">
    <property type="entry name" value="ATP-NAD_kinase_N"/>
</dbReference>
<evidence type="ECO:0000259" key="5">
    <source>
        <dbReference type="PROSITE" id="PS50146"/>
    </source>
</evidence>
<dbReference type="InterPro" id="IPR016064">
    <property type="entry name" value="NAD/diacylglycerol_kinase_sf"/>
</dbReference>
<dbReference type="InterPro" id="IPR045540">
    <property type="entry name" value="YegS/DAGK_C"/>
</dbReference>
<feature type="domain" description="DAGKc" evidence="5">
    <location>
        <begin position="1"/>
        <end position="129"/>
    </location>
</feature>
<evidence type="ECO:0000256" key="4">
    <source>
        <dbReference type="ARBA" id="ARBA00022840"/>
    </source>
</evidence>
<dbReference type="AlphaFoldDB" id="A0A1T5AWE5"/>
<accession>A0A1T5AWE5</accession>
<dbReference type="SUPFAM" id="SSF111331">
    <property type="entry name" value="NAD kinase/diacylglycerol kinase-like"/>
    <property type="match status" value="1"/>
</dbReference>
<keyword evidence="1" id="KW-0808">Transferase</keyword>
<dbReference type="GO" id="GO:0005524">
    <property type="term" value="F:ATP binding"/>
    <property type="evidence" value="ECO:0007669"/>
    <property type="project" value="UniProtKB-KW"/>
</dbReference>